<evidence type="ECO:0000313" key="2">
    <source>
        <dbReference type="Proteomes" id="UP001163321"/>
    </source>
</evidence>
<name>A0ACC0W1I3_9STRA</name>
<accession>A0ACC0W1I3</accession>
<protein>
    <submittedName>
        <fullName evidence="1">Uncharacterized protein</fullName>
    </submittedName>
</protein>
<reference evidence="1 2" key="1">
    <citation type="journal article" date="2022" name="bioRxiv">
        <title>The genome of the oomycete Peronosclerospora sorghi, a cosmopolitan pathogen of maize and sorghum, is inflated with dispersed pseudogenes.</title>
        <authorList>
            <person name="Fletcher K."/>
            <person name="Martin F."/>
            <person name="Isakeit T."/>
            <person name="Cavanaugh K."/>
            <person name="Magill C."/>
            <person name="Michelmore R."/>
        </authorList>
    </citation>
    <scope>NUCLEOTIDE SEQUENCE [LARGE SCALE GENOMIC DNA]</scope>
    <source>
        <strain evidence="1">P6</strain>
    </source>
</reference>
<comment type="caution">
    <text evidence="1">The sequence shown here is derived from an EMBL/GenBank/DDBJ whole genome shotgun (WGS) entry which is preliminary data.</text>
</comment>
<dbReference type="EMBL" id="CM047584">
    <property type="protein sequence ID" value="KAI9911851.1"/>
    <property type="molecule type" value="Genomic_DNA"/>
</dbReference>
<proteinExistence type="predicted"/>
<organism evidence="1 2">
    <name type="scientific">Peronosclerospora sorghi</name>
    <dbReference type="NCBI Taxonomy" id="230839"/>
    <lineage>
        <taxon>Eukaryota</taxon>
        <taxon>Sar</taxon>
        <taxon>Stramenopiles</taxon>
        <taxon>Oomycota</taxon>
        <taxon>Peronosporomycetes</taxon>
        <taxon>Peronosporales</taxon>
        <taxon>Peronosporaceae</taxon>
        <taxon>Peronosclerospora</taxon>
    </lineage>
</organism>
<dbReference type="Proteomes" id="UP001163321">
    <property type="component" value="Chromosome 5"/>
</dbReference>
<evidence type="ECO:0000313" key="1">
    <source>
        <dbReference type="EMBL" id="KAI9911851.1"/>
    </source>
</evidence>
<keyword evidence="2" id="KW-1185">Reference proteome</keyword>
<gene>
    <name evidence="1" type="ORF">PsorP6_009047</name>
</gene>
<sequence>MEGDMSELHLEEEELTQPIEELNGQVRNKEEERRKASTLNRREFMMKDAVCSDFWDTIKNYGALGDNYAKWMLKSQLN</sequence>